<evidence type="ECO:0000256" key="5">
    <source>
        <dbReference type="ARBA" id="ARBA00046455"/>
    </source>
</evidence>
<evidence type="ECO:0000256" key="4">
    <source>
        <dbReference type="ARBA" id="ARBA00043145"/>
    </source>
</evidence>
<comment type="similarity">
    <text evidence="1">Belongs to the complex I NDUFA9 subunit family.</text>
</comment>
<dbReference type="Proteomes" id="UP000597762">
    <property type="component" value="Unassembled WGS sequence"/>
</dbReference>
<dbReference type="AlphaFoldDB" id="A0A812AJL9"/>
<evidence type="ECO:0000313" key="8">
    <source>
        <dbReference type="Proteomes" id="UP000597762"/>
    </source>
</evidence>
<protein>
    <recommendedName>
        <fullName evidence="2">NADH dehydrogenase [ubiquinone] 1 alpha subcomplex subunit 9, mitochondrial</fullName>
    </recommendedName>
    <alternativeName>
        <fullName evidence="4">Complex I-39kD</fullName>
    </alternativeName>
    <alternativeName>
        <fullName evidence="3">NADH-ubiquinone oxidoreductase 39 kDa subunit</fullName>
    </alternativeName>
</protein>
<dbReference type="GO" id="GO:0044877">
    <property type="term" value="F:protein-containing complex binding"/>
    <property type="evidence" value="ECO:0007669"/>
    <property type="project" value="TreeGrafter"/>
</dbReference>
<name>A0A812AJL9_ACAPH</name>
<dbReference type="InterPro" id="IPR036291">
    <property type="entry name" value="NAD(P)-bd_dom_sf"/>
</dbReference>
<proteinExistence type="inferred from homology"/>
<dbReference type="EMBL" id="CAHIKZ030000044">
    <property type="protein sequence ID" value="CAE1145102.1"/>
    <property type="molecule type" value="Genomic_DNA"/>
</dbReference>
<evidence type="ECO:0000313" key="7">
    <source>
        <dbReference type="EMBL" id="CAE1145102.1"/>
    </source>
</evidence>
<dbReference type="PANTHER" id="PTHR12126:SF11">
    <property type="entry name" value="NADH DEHYDROGENASE [UBIQUINONE] 1 ALPHA SUBCOMPLEX SUBUNIT 9, MITOCHONDRIAL"/>
    <property type="match status" value="1"/>
</dbReference>
<dbReference type="Gene3D" id="3.40.50.720">
    <property type="entry name" value="NAD(P)-binding Rossmann-like Domain"/>
    <property type="match status" value="1"/>
</dbReference>
<dbReference type="Pfam" id="PF01370">
    <property type="entry name" value="Epimerase"/>
    <property type="match status" value="1"/>
</dbReference>
<gene>
    <name evidence="7" type="ORF">SPHA_1557</name>
</gene>
<reference evidence="7" key="1">
    <citation type="submission" date="2021-01" db="EMBL/GenBank/DDBJ databases">
        <authorList>
            <person name="Li R."/>
            <person name="Bekaert M."/>
        </authorList>
    </citation>
    <scope>NUCLEOTIDE SEQUENCE</scope>
    <source>
        <strain evidence="7">Farmed</strain>
    </source>
</reference>
<dbReference type="GO" id="GO:0005739">
    <property type="term" value="C:mitochondrion"/>
    <property type="evidence" value="ECO:0007669"/>
    <property type="project" value="TreeGrafter"/>
</dbReference>
<dbReference type="InterPro" id="IPR001509">
    <property type="entry name" value="Epimerase_deHydtase"/>
</dbReference>
<evidence type="ECO:0000259" key="6">
    <source>
        <dbReference type="Pfam" id="PF01370"/>
    </source>
</evidence>
<sequence>MAAIARAAFVQFGQFGHHVPQVVGCAYISKRDASTGTLTGLKRGRGGRSSFSGIVATVFGATGFLGKHVVNQLGKIGSQVIIPYRGEASEVLRLKLCGDLGQILFFPYHLKDEDSIRKVMKYSNVVINMVGQDWETRNFNFQEVHVDGARAIARIAKESGVEKLVHLSCLNASPDPQKIYMKTGSKFLKSKYEGELAVREEFPEAIVFRPSDMYGSEDRFLRYYSNMWRRGRGYMPLWKKGEATIKAPVFVSDVAVGIMNAIKDPTAVGKTFEAIG</sequence>
<organism evidence="7 8">
    <name type="scientific">Acanthosepion pharaonis</name>
    <name type="common">Pharaoh cuttlefish</name>
    <name type="synonym">Sepia pharaonis</name>
    <dbReference type="NCBI Taxonomy" id="158019"/>
    <lineage>
        <taxon>Eukaryota</taxon>
        <taxon>Metazoa</taxon>
        <taxon>Spiralia</taxon>
        <taxon>Lophotrochozoa</taxon>
        <taxon>Mollusca</taxon>
        <taxon>Cephalopoda</taxon>
        <taxon>Coleoidea</taxon>
        <taxon>Decapodiformes</taxon>
        <taxon>Sepiida</taxon>
        <taxon>Sepiina</taxon>
        <taxon>Sepiidae</taxon>
        <taxon>Acanthosepion</taxon>
    </lineage>
</organism>
<evidence type="ECO:0000256" key="1">
    <source>
        <dbReference type="ARBA" id="ARBA00038501"/>
    </source>
</evidence>
<evidence type="ECO:0000256" key="2">
    <source>
        <dbReference type="ARBA" id="ARBA00040720"/>
    </source>
</evidence>
<accession>A0A812AJL9</accession>
<keyword evidence="8" id="KW-1185">Reference proteome</keyword>
<feature type="domain" description="NAD-dependent epimerase/dehydratase" evidence="6">
    <location>
        <begin position="57"/>
        <end position="268"/>
    </location>
</feature>
<evidence type="ECO:0000256" key="3">
    <source>
        <dbReference type="ARBA" id="ARBA00042000"/>
    </source>
</evidence>
<dbReference type="PANTHER" id="PTHR12126">
    <property type="entry name" value="NADH-UBIQUINONE OXIDOREDUCTASE 39 KDA SUBUNIT-RELATED"/>
    <property type="match status" value="1"/>
</dbReference>
<comment type="subunit">
    <text evidence="5">Complex I is composed of 45 different subunits. This a component of the hydrophobic protein fraction. Interacts with BLOC1S1. Interacts with SLC2A4. Interacts with CLOCK. Interacts with RAB5IF.</text>
</comment>
<dbReference type="InterPro" id="IPR051207">
    <property type="entry name" value="ComplexI_NDUFA9_subunit"/>
</dbReference>
<dbReference type="OrthoDB" id="275457at2759"/>
<dbReference type="CDD" id="cd05271">
    <property type="entry name" value="NDUFA9_like_SDR_a"/>
    <property type="match status" value="1"/>
</dbReference>
<dbReference type="SUPFAM" id="SSF51735">
    <property type="entry name" value="NAD(P)-binding Rossmann-fold domains"/>
    <property type="match status" value="1"/>
</dbReference>
<comment type="caution">
    <text evidence="7">The sequence shown here is derived from an EMBL/GenBank/DDBJ whole genome shotgun (WGS) entry which is preliminary data.</text>
</comment>